<dbReference type="AlphaFoldDB" id="A0A7X7LW60"/>
<comment type="caution">
    <text evidence="1">The sequence shown here is derived from an EMBL/GenBank/DDBJ whole genome shotgun (WGS) entry which is preliminary data.</text>
</comment>
<evidence type="ECO:0000313" key="1">
    <source>
        <dbReference type="EMBL" id="NLF54363.1"/>
    </source>
</evidence>
<dbReference type="GO" id="GO:0016787">
    <property type="term" value="F:hydrolase activity"/>
    <property type="evidence" value="ECO:0007669"/>
    <property type="project" value="UniProtKB-KW"/>
</dbReference>
<protein>
    <submittedName>
        <fullName evidence="1">MBL fold metallo-hydrolase</fullName>
    </submittedName>
</protein>
<organism evidence="1 2">
    <name type="scientific">Thauera phenolivorans</name>
    <dbReference type="NCBI Taxonomy" id="1792543"/>
    <lineage>
        <taxon>Bacteria</taxon>
        <taxon>Pseudomonadati</taxon>
        <taxon>Pseudomonadota</taxon>
        <taxon>Betaproteobacteria</taxon>
        <taxon>Rhodocyclales</taxon>
        <taxon>Zoogloeaceae</taxon>
        <taxon>Thauera</taxon>
    </lineage>
</organism>
<gene>
    <name evidence="1" type="ORF">GX576_08225</name>
</gene>
<dbReference type="EMBL" id="JAAYYV010000214">
    <property type="protein sequence ID" value="NLF54363.1"/>
    <property type="molecule type" value="Genomic_DNA"/>
</dbReference>
<keyword evidence="1" id="KW-0378">Hydrolase</keyword>
<sequence>LPAVQVNVRAGHLPPAEDNGVSYLKIPLDLL</sequence>
<proteinExistence type="predicted"/>
<evidence type="ECO:0000313" key="2">
    <source>
        <dbReference type="Proteomes" id="UP000536534"/>
    </source>
</evidence>
<reference evidence="1 2" key="1">
    <citation type="journal article" date="2020" name="Biotechnol. Biofuels">
        <title>New insights from the biogas microbiome by comprehensive genome-resolved metagenomics of nearly 1600 species originating from multiple anaerobic digesters.</title>
        <authorList>
            <person name="Campanaro S."/>
            <person name="Treu L."/>
            <person name="Rodriguez-R L.M."/>
            <person name="Kovalovszki A."/>
            <person name="Ziels R.M."/>
            <person name="Maus I."/>
            <person name="Zhu X."/>
            <person name="Kougias P.G."/>
            <person name="Basile A."/>
            <person name="Luo G."/>
            <person name="Schluter A."/>
            <person name="Konstantinidis K.T."/>
            <person name="Angelidaki I."/>
        </authorList>
    </citation>
    <scope>NUCLEOTIDE SEQUENCE [LARGE SCALE GENOMIC DNA]</scope>
    <source>
        <strain evidence="1">AS06rmzACSIP_256</strain>
    </source>
</reference>
<name>A0A7X7LW60_9RHOO</name>
<dbReference type="Proteomes" id="UP000536534">
    <property type="component" value="Unassembled WGS sequence"/>
</dbReference>
<accession>A0A7X7LW60</accession>
<feature type="non-terminal residue" evidence="1">
    <location>
        <position position="1"/>
    </location>
</feature>